<dbReference type="EMBL" id="KZ819794">
    <property type="protein sequence ID" value="PWN52132.1"/>
    <property type="molecule type" value="Genomic_DNA"/>
</dbReference>
<evidence type="ECO:0000313" key="1">
    <source>
        <dbReference type="EMBL" id="PWN52132.1"/>
    </source>
</evidence>
<reference evidence="1 2" key="1">
    <citation type="journal article" date="2018" name="Mol. Biol. Evol.">
        <title>Broad Genomic Sampling Reveals a Smut Pathogenic Ancestry of the Fungal Clade Ustilaginomycotina.</title>
        <authorList>
            <person name="Kijpornyongpan T."/>
            <person name="Mondo S.J."/>
            <person name="Barry K."/>
            <person name="Sandor L."/>
            <person name="Lee J."/>
            <person name="Lipzen A."/>
            <person name="Pangilinan J."/>
            <person name="LaButti K."/>
            <person name="Hainaut M."/>
            <person name="Henrissat B."/>
            <person name="Grigoriev I.V."/>
            <person name="Spatafora J.W."/>
            <person name="Aime M.C."/>
        </authorList>
    </citation>
    <scope>NUCLEOTIDE SEQUENCE [LARGE SCALE GENOMIC DNA]</scope>
    <source>
        <strain evidence="1 2">SA 807</strain>
    </source>
</reference>
<accession>A0ACD0P295</accession>
<proteinExistence type="predicted"/>
<dbReference type="Proteomes" id="UP000245626">
    <property type="component" value="Unassembled WGS sequence"/>
</dbReference>
<name>A0ACD0P295_9BASI</name>
<feature type="non-terminal residue" evidence="1">
    <location>
        <position position="1"/>
    </location>
</feature>
<evidence type="ECO:0000313" key="2">
    <source>
        <dbReference type="Proteomes" id="UP000245626"/>
    </source>
</evidence>
<protein>
    <submittedName>
        <fullName evidence="1">Riboflavin kinase</fullName>
    </submittedName>
</protein>
<organism evidence="1 2">
    <name type="scientific">Violaceomyces palustris</name>
    <dbReference type="NCBI Taxonomy" id="1673888"/>
    <lineage>
        <taxon>Eukaryota</taxon>
        <taxon>Fungi</taxon>
        <taxon>Dikarya</taxon>
        <taxon>Basidiomycota</taxon>
        <taxon>Ustilaginomycotina</taxon>
        <taxon>Ustilaginomycetes</taxon>
        <taxon>Violaceomycetales</taxon>
        <taxon>Violaceomycetaceae</taxon>
        <taxon>Violaceomyces</taxon>
    </lineage>
</organism>
<gene>
    <name evidence="1" type="ORF">IE53DRAFT_312683</name>
</gene>
<keyword evidence="2" id="KW-1185">Reference proteome</keyword>
<keyword evidence="1" id="KW-0808">Transferase</keyword>
<sequence length="72" mass="8530">EVHIMHEFANDFYGLEIRVVVLGYIRPEYNYETMDALIEDIEMDKRVALNSLARPLYQDYSQDPFLGKQESE</sequence>
<keyword evidence="1" id="KW-0418">Kinase</keyword>